<dbReference type="InterPro" id="IPR012677">
    <property type="entry name" value="Nucleotide-bd_a/b_plait_sf"/>
</dbReference>
<keyword evidence="1" id="KW-0694">RNA-binding</keyword>
<dbReference type="Proteomes" id="UP000324800">
    <property type="component" value="Unassembled WGS sequence"/>
</dbReference>
<proteinExistence type="predicted"/>
<dbReference type="SUPFAM" id="SSF54928">
    <property type="entry name" value="RNA-binding domain, RBD"/>
    <property type="match status" value="1"/>
</dbReference>
<evidence type="ECO:0000259" key="3">
    <source>
        <dbReference type="PROSITE" id="PS50102"/>
    </source>
</evidence>
<evidence type="ECO:0000313" key="4">
    <source>
        <dbReference type="EMBL" id="KAA6390396.1"/>
    </source>
</evidence>
<gene>
    <name evidence="4" type="ORF">EZS28_014076</name>
</gene>
<protein>
    <recommendedName>
        <fullName evidence="3">RRM domain-containing protein</fullName>
    </recommendedName>
</protein>
<feature type="compositionally biased region" description="Polar residues" evidence="2">
    <location>
        <begin position="1"/>
        <end position="12"/>
    </location>
</feature>
<organism evidence="4 5">
    <name type="scientific">Streblomastix strix</name>
    <dbReference type="NCBI Taxonomy" id="222440"/>
    <lineage>
        <taxon>Eukaryota</taxon>
        <taxon>Metamonada</taxon>
        <taxon>Preaxostyla</taxon>
        <taxon>Oxymonadida</taxon>
        <taxon>Streblomastigidae</taxon>
        <taxon>Streblomastix</taxon>
    </lineage>
</organism>
<dbReference type="PROSITE" id="PS50102">
    <property type="entry name" value="RRM"/>
    <property type="match status" value="1"/>
</dbReference>
<sequence length="178" mass="21035">MQQEQQEINLNSDHNKEDKDEVKQDQQIENLNKNQKETKPDEVKQDQQIENLNKNQKETKPDNKQSQQENDDLNNENENDEEEGEEEEEEKEKEEEEEEGEEEEENTIIGDNCVVCSNIPAKMKTKNLRVFFEEFGEIQSLWFEQQKGEASRHALVSFKEYEGLEKALSNKKTISNHF</sequence>
<feature type="compositionally biased region" description="Acidic residues" evidence="2">
    <location>
        <begin position="69"/>
        <end position="106"/>
    </location>
</feature>
<evidence type="ECO:0000256" key="1">
    <source>
        <dbReference type="PROSITE-ProRule" id="PRU00176"/>
    </source>
</evidence>
<feature type="domain" description="RRM" evidence="3">
    <location>
        <begin position="112"/>
        <end position="178"/>
    </location>
</feature>
<dbReference type="InterPro" id="IPR035979">
    <property type="entry name" value="RBD_domain_sf"/>
</dbReference>
<dbReference type="InterPro" id="IPR000504">
    <property type="entry name" value="RRM_dom"/>
</dbReference>
<dbReference type="Pfam" id="PF00076">
    <property type="entry name" value="RRM_1"/>
    <property type="match status" value="1"/>
</dbReference>
<name>A0A5J4W6W8_9EUKA</name>
<dbReference type="Gene3D" id="3.30.70.330">
    <property type="match status" value="1"/>
</dbReference>
<dbReference type="EMBL" id="SNRW01003234">
    <property type="protein sequence ID" value="KAA6390396.1"/>
    <property type="molecule type" value="Genomic_DNA"/>
</dbReference>
<dbReference type="AlphaFoldDB" id="A0A5J4W6W8"/>
<feature type="compositionally biased region" description="Basic and acidic residues" evidence="2">
    <location>
        <begin position="34"/>
        <end position="47"/>
    </location>
</feature>
<dbReference type="CDD" id="cd00590">
    <property type="entry name" value="RRM_SF"/>
    <property type="match status" value="1"/>
</dbReference>
<feature type="compositionally biased region" description="Basic and acidic residues" evidence="2">
    <location>
        <begin position="13"/>
        <end position="26"/>
    </location>
</feature>
<feature type="region of interest" description="Disordered" evidence="2">
    <location>
        <begin position="1"/>
        <end position="109"/>
    </location>
</feature>
<accession>A0A5J4W6W8</accession>
<evidence type="ECO:0000313" key="5">
    <source>
        <dbReference type="Proteomes" id="UP000324800"/>
    </source>
</evidence>
<comment type="caution">
    <text evidence="4">The sequence shown here is derived from an EMBL/GenBank/DDBJ whole genome shotgun (WGS) entry which is preliminary data.</text>
</comment>
<dbReference type="GO" id="GO:0003723">
    <property type="term" value="F:RNA binding"/>
    <property type="evidence" value="ECO:0007669"/>
    <property type="project" value="UniProtKB-UniRule"/>
</dbReference>
<reference evidence="4 5" key="1">
    <citation type="submission" date="2019-03" db="EMBL/GenBank/DDBJ databases">
        <title>Single cell metagenomics reveals metabolic interactions within the superorganism composed of flagellate Streblomastix strix and complex community of Bacteroidetes bacteria on its surface.</title>
        <authorList>
            <person name="Treitli S.C."/>
            <person name="Kolisko M."/>
            <person name="Husnik F."/>
            <person name="Keeling P."/>
            <person name="Hampl V."/>
        </authorList>
    </citation>
    <scope>NUCLEOTIDE SEQUENCE [LARGE SCALE GENOMIC DNA]</scope>
    <source>
        <strain evidence="4">ST1C</strain>
    </source>
</reference>
<evidence type="ECO:0000256" key="2">
    <source>
        <dbReference type="SAM" id="MobiDB-lite"/>
    </source>
</evidence>